<accession>A0AAD8Y9L7</accession>
<feature type="transmembrane region" description="Helical" evidence="1">
    <location>
        <begin position="21"/>
        <end position="43"/>
    </location>
</feature>
<organism evidence="2 3">
    <name type="scientific">Skeletonema marinoi</name>
    <dbReference type="NCBI Taxonomy" id="267567"/>
    <lineage>
        <taxon>Eukaryota</taxon>
        <taxon>Sar</taxon>
        <taxon>Stramenopiles</taxon>
        <taxon>Ochrophyta</taxon>
        <taxon>Bacillariophyta</taxon>
        <taxon>Coscinodiscophyceae</taxon>
        <taxon>Thalassiosirophycidae</taxon>
        <taxon>Thalassiosirales</taxon>
        <taxon>Skeletonemataceae</taxon>
        <taxon>Skeletonema</taxon>
        <taxon>Skeletonema marinoi-dohrnii complex</taxon>
    </lineage>
</organism>
<evidence type="ECO:0000256" key="1">
    <source>
        <dbReference type="SAM" id="Phobius"/>
    </source>
</evidence>
<dbReference type="Proteomes" id="UP001224775">
    <property type="component" value="Unassembled WGS sequence"/>
</dbReference>
<keyword evidence="1" id="KW-0812">Transmembrane</keyword>
<keyword evidence="3" id="KW-1185">Reference proteome</keyword>
<sequence length="404" mass="45914">MNIRRDTADHIISIIVKHRRALFIICAAFSLAVSLFNDALYLLGGPDAISTKEKPFVMCDRPTPLNYAIHPKMTQQVTYSGEPFVPRWPTQKKLLLLRKDDYLFGHIGNQINSLLHAYDYARDHQLELGTTFHGWVIEAIQFMGYESNDNKELRNEIRNELGITIIRNSTDLVGYDEVIQLSAKDLYFYKSPGDNWESNMNFHIGILRRIFLRYNRALGYAHHGLRAINVCRTIDDLFHGSGSSMKYTVIHSRFMEGRAQFKLNQLAKTSGLTPKGALEMSPKYIRMILKPLGMLEHPIVLFSDGELPSVEEGLLRDPVIGPKLIVLGNKTSLTGPDTALAMLSDVYIGNPASVTSGYIARSRHALGYNEEQTYMFRKEHKDNWISVCNAKCIFNPWVMSTNLV</sequence>
<reference evidence="2" key="1">
    <citation type="submission" date="2023-06" db="EMBL/GenBank/DDBJ databases">
        <title>Survivors Of The Sea: Transcriptome response of Skeletonema marinoi to long-term dormancy.</title>
        <authorList>
            <person name="Pinder M.I.M."/>
            <person name="Kourtchenko O."/>
            <person name="Robertson E.K."/>
            <person name="Larsson T."/>
            <person name="Maumus F."/>
            <person name="Osuna-Cruz C.M."/>
            <person name="Vancaester E."/>
            <person name="Stenow R."/>
            <person name="Vandepoele K."/>
            <person name="Ploug H."/>
            <person name="Bruchert V."/>
            <person name="Godhe A."/>
            <person name="Topel M."/>
        </authorList>
    </citation>
    <scope>NUCLEOTIDE SEQUENCE</scope>
    <source>
        <strain evidence="2">R05AC</strain>
    </source>
</reference>
<keyword evidence="1" id="KW-0472">Membrane</keyword>
<dbReference type="AlphaFoldDB" id="A0AAD8Y9L7"/>
<keyword evidence="1" id="KW-1133">Transmembrane helix</keyword>
<evidence type="ECO:0000313" key="3">
    <source>
        <dbReference type="Proteomes" id="UP001224775"/>
    </source>
</evidence>
<gene>
    <name evidence="2" type="ORF">QTG54_007779</name>
</gene>
<proteinExistence type="predicted"/>
<protein>
    <submittedName>
        <fullName evidence="2">Uncharacterized protein</fullName>
    </submittedName>
</protein>
<dbReference type="EMBL" id="JATAAI010000013">
    <property type="protein sequence ID" value="KAK1741301.1"/>
    <property type="molecule type" value="Genomic_DNA"/>
</dbReference>
<evidence type="ECO:0000313" key="2">
    <source>
        <dbReference type="EMBL" id="KAK1741301.1"/>
    </source>
</evidence>
<name>A0AAD8Y9L7_9STRA</name>
<comment type="caution">
    <text evidence="2">The sequence shown here is derived from an EMBL/GenBank/DDBJ whole genome shotgun (WGS) entry which is preliminary data.</text>
</comment>